<dbReference type="SMART" id="SM00850">
    <property type="entry name" value="LytTR"/>
    <property type="match status" value="1"/>
</dbReference>
<accession>A0A413ZHP8</accession>
<evidence type="ECO:0000313" key="3">
    <source>
        <dbReference type="Proteomes" id="UP000285305"/>
    </source>
</evidence>
<dbReference type="RefSeq" id="WP_117899929.1">
    <property type="nucleotide sequence ID" value="NZ_QSHQ01000071.1"/>
</dbReference>
<dbReference type="GO" id="GO:0003677">
    <property type="term" value="F:DNA binding"/>
    <property type="evidence" value="ECO:0007669"/>
    <property type="project" value="InterPro"/>
</dbReference>
<feature type="domain" description="HTH LytTR-type" evidence="1">
    <location>
        <begin position="11"/>
        <end position="117"/>
    </location>
</feature>
<dbReference type="InterPro" id="IPR007492">
    <property type="entry name" value="LytTR_DNA-bd_dom"/>
</dbReference>
<dbReference type="EMBL" id="QSHQ01000071">
    <property type="protein sequence ID" value="RHC23231.1"/>
    <property type="molecule type" value="Genomic_DNA"/>
</dbReference>
<organism evidence="2 3">
    <name type="scientific">Bacteroides stercoris</name>
    <dbReference type="NCBI Taxonomy" id="46506"/>
    <lineage>
        <taxon>Bacteria</taxon>
        <taxon>Pseudomonadati</taxon>
        <taxon>Bacteroidota</taxon>
        <taxon>Bacteroidia</taxon>
        <taxon>Bacteroidales</taxon>
        <taxon>Bacteroidaceae</taxon>
        <taxon>Bacteroides</taxon>
    </lineage>
</organism>
<dbReference type="Proteomes" id="UP000285305">
    <property type="component" value="Unassembled WGS sequence"/>
</dbReference>
<proteinExistence type="predicted"/>
<reference evidence="2 3" key="1">
    <citation type="submission" date="2018-08" db="EMBL/GenBank/DDBJ databases">
        <title>A genome reference for cultivated species of the human gut microbiota.</title>
        <authorList>
            <person name="Zou Y."/>
            <person name="Xue W."/>
            <person name="Luo G."/>
        </authorList>
    </citation>
    <scope>NUCLEOTIDE SEQUENCE [LARGE SCALE GENOMIC DNA]</scope>
    <source>
        <strain evidence="2 3">AM36-9BH</strain>
    </source>
</reference>
<protein>
    <submittedName>
        <fullName evidence="2">LytTR family transcriptional regulator</fullName>
    </submittedName>
</protein>
<gene>
    <name evidence="2" type="ORF">DW853_17850</name>
</gene>
<dbReference type="AlphaFoldDB" id="A0A413ZHP8"/>
<dbReference type="Gene3D" id="2.40.50.1020">
    <property type="entry name" value="LytTr DNA-binding domain"/>
    <property type="match status" value="1"/>
</dbReference>
<evidence type="ECO:0000259" key="1">
    <source>
        <dbReference type="SMART" id="SM00850"/>
    </source>
</evidence>
<dbReference type="Pfam" id="PF04397">
    <property type="entry name" value="LytTR"/>
    <property type="match status" value="1"/>
</dbReference>
<name>A0A413ZHP8_BACSE</name>
<evidence type="ECO:0000313" key="2">
    <source>
        <dbReference type="EMBL" id="RHC23231.1"/>
    </source>
</evidence>
<comment type="caution">
    <text evidence="2">The sequence shown here is derived from an EMBL/GenBank/DDBJ whole genome shotgun (WGS) entry which is preliminary data.</text>
</comment>
<sequence>MKRQIIISSTNELVRVLPQRIVYISSDGNYSTMVLHDKTEHLFTFNLSHFQKIIETQLKEDARTFIRIGKSLIINKEYIYKINMGKQLLVLSDMVLNQAFTLSASKEALRQLKLLLETEITK</sequence>